<dbReference type="AlphaFoldDB" id="A0A2Z6RJY0"/>
<dbReference type="Proteomes" id="UP000615446">
    <property type="component" value="Unassembled WGS sequence"/>
</dbReference>
<dbReference type="EMBL" id="BEXD01003513">
    <property type="protein sequence ID" value="GBC01363.1"/>
    <property type="molecule type" value="Genomic_DNA"/>
</dbReference>
<organism evidence="1 3">
    <name type="scientific">Rhizophagus clarus</name>
    <dbReference type="NCBI Taxonomy" id="94130"/>
    <lineage>
        <taxon>Eukaryota</taxon>
        <taxon>Fungi</taxon>
        <taxon>Fungi incertae sedis</taxon>
        <taxon>Mucoromycota</taxon>
        <taxon>Glomeromycotina</taxon>
        <taxon>Glomeromycetes</taxon>
        <taxon>Glomerales</taxon>
        <taxon>Glomeraceae</taxon>
        <taxon>Rhizophagus</taxon>
    </lineage>
</organism>
<dbReference type="EMBL" id="BLAL01000156">
    <property type="protein sequence ID" value="GES85655.1"/>
    <property type="molecule type" value="Genomic_DNA"/>
</dbReference>
<keyword evidence="3" id="KW-1185">Reference proteome</keyword>
<accession>A0A2Z6RJY0</accession>
<evidence type="ECO:0000313" key="2">
    <source>
        <dbReference type="EMBL" id="GES85655.1"/>
    </source>
</evidence>
<proteinExistence type="predicted"/>
<gene>
    <name evidence="2" type="ORF">RCL2_001275900</name>
    <name evidence="1" type="ORF">RclHR1_04160010</name>
</gene>
<sequence length="111" mass="12929">MVRWFPAAWSLHEHKERERFQAVVMNLLVNMTASALSLKENLTNFINPLHIKAFKEVKNLDGKYKMIAYFETWDDLQSLLSKGSFWSGVKLSWCCHTVPSFITAQRSHQQA</sequence>
<reference evidence="2" key="2">
    <citation type="submission" date="2019-10" db="EMBL/GenBank/DDBJ databases">
        <title>Conservation and host-specific expression of non-tandemly repeated heterogenous ribosome RNA gene in arbuscular mycorrhizal fungi.</title>
        <authorList>
            <person name="Maeda T."/>
            <person name="Kobayashi Y."/>
            <person name="Nakagawa T."/>
            <person name="Ezawa T."/>
            <person name="Yamaguchi K."/>
            <person name="Bino T."/>
            <person name="Nishimoto Y."/>
            <person name="Shigenobu S."/>
            <person name="Kawaguchi M."/>
        </authorList>
    </citation>
    <scope>NUCLEOTIDE SEQUENCE</scope>
    <source>
        <strain evidence="2">HR1</strain>
    </source>
</reference>
<reference evidence="1 3" key="1">
    <citation type="submission" date="2017-11" db="EMBL/GenBank/DDBJ databases">
        <title>The genome of Rhizophagus clarus HR1 reveals common genetic basis of auxotrophy among arbuscular mycorrhizal fungi.</title>
        <authorList>
            <person name="Kobayashi Y."/>
        </authorList>
    </citation>
    <scope>NUCLEOTIDE SEQUENCE [LARGE SCALE GENOMIC DNA]</scope>
    <source>
        <strain evidence="1 3">HR1</strain>
    </source>
</reference>
<name>A0A2Z6RJY0_9GLOM</name>
<comment type="caution">
    <text evidence="1">The sequence shown here is derived from an EMBL/GenBank/DDBJ whole genome shotgun (WGS) entry which is preliminary data.</text>
</comment>
<evidence type="ECO:0000313" key="1">
    <source>
        <dbReference type="EMBL" id="GBC01363.1"/>
    </source>
</evidence>
<evidence type="ECO:0000313" key="3">
    <source>
        <dbReference type="Proteomes" id="UP000247702"/>
    </source>
</evidence>
<protein>
    <submittedName>
        <fullName evidence="1">Uncharacterized protein</fullName>
    </submittedName>
</protein>
<dbReference type="Proteomes" id="UP000247702">
    <property type="component" value="Unassembled WGS sequence"/>
</dbReference>